<dbReference type="Gene3D" id="3.30.70.100">
    <property type="match status" value="1"/>
</dbReference>
<dbReference type="AlphaFoldDB" id="A0A8J2ZSN3"/>
<dbReference type="RefSeq" id="WP_188495538.1">
    <property type="nucleotide sequence ID" value="NZ_BMFV01000002.1"/>
</dbReference>
<dbReference type="PANTHER" id="PTHR34474:SF4">
    <property type="entry name" value="HEME OXYGENASE (STAPHYLOBILIN-PRODUCING) 1"/>
    <property type="match status" value="1"/>
</dbReference>
<reference evidence="2" key="1">
    <citation type="journal article" date="2014" name="Int. J. Syst. Evol. Microbiol.">
        <title>Complete genome sequence of Corynebacterium casei LMG S-19264T (=DSM 44701T), isolated from a smear-ripened cheese.</title>
        <authorList>
            <consortium name="US DOE Joint Genome Institute (JGI-PGF)"/>
            <person name="Walter F."/>
            <person name="Albersmeier A."/>
            <person name="Kalinowski J."/>
            <person name="Ruckert C."/>
        </authorList>
    </citation>
    <scope>NUCLEOTIDE SEQUENCE</scope>
    <source>
        <strain evidence="2">CGMCC 1.12777</strain>
    </source>
</reference>
<feature type="domain" description="ABM" evidence="1">
    <location>
        <begin position="2"/>
        <end position="97"/>
    </location>
</feature>
<dbReference type="InterPro" id="IPR011008">
    <property type="entry name" value="Dimeric_a/b-barrel"/>
</dbReference>
<dbReference type="EMBL" id="BMFV01000002">
    <property type="protein sequence ID" value="GGH75027.1"/>
    <property type="molecule type" value="Genomic_DNA"/>
</dbReference>
<dbReference type="InterPro" id="IPR050404">
    <property type="entry name" value="Heme-degrading_MO"/>
</dbReference>
<keyword evidence="3" id="KW-1185">Reference proteome</keyword>
<dbReference type="SUPFAM" id="SSF54909">
    <property type="entry name" value="Dimeric alpha+beta barrel"/>
    <property type="match status" value="1"/>
</dbReference>
<gene>
    <name evidence="2" type="ORF">GCM10007096_03820</name>
</gene>
<evidence type="ECO:0000313" key="2">
    <source>
        <dbReference type="EMBL" id="GGH75027.1"/>
    </source>
</evidence>
<dbReference type="Pfam" id="PF03992">
    <property type="entry name" value="ABM"/>
    <property type="match status" value="1"/>
</dbReference>
<evidence type="ECO:0000259" key="1">
    <source>
        <dbReference type="PROSITE" id="PS51725"/>
    </source>
</evidence>
<accession>A0A8J2ZSN3</accession>
<protein>
    <recommendedName>
        <fullName evidence="1">ABM domain-containing protein</fullName>
    </recommendedName>
</protein>
<dbReference type="Proteomes" id="UP000656813">
    <property type="component" value="Unassembled WGS sequence"/>
</dbReference>
<comment type="caution">
    <text evidence="2">The sequence shown here is derived from an EMBL/GenBank/DDBJ whole genome shotgun (WGS) entry which is preliminary data.</text>
</comment>
<dbReference type="PANTHER" id="PTHR34474">
    <property type="entry name" value="SIGNAL TRANSDUCTION PROTEIN TRAP"/>
    <property type="match status" value="1"/>
</dbReference>
<dbReference type="PROSITE" id="PS51725">
    <property type="entry name" value="ABM"/>
    <property type="match status" value="1"/>
</dbReference>
<proteinExistence type="predicted"/>
<reference evidence="2" key="2">
    <citation type="submission" date="2020-09" db="EMBL/GenBank/DDBJ databases">
        <authorList>
            <person name="Sun Q."/>
            <person name="Zhou Y."/>
        </authorList>
    </citation>
    <scope>NUCLEOTIDE SEQUENCE</scope>
    <source>
        <strain evidence="2">CGMCC 1.12777</strain>
    </source>
</reference>
<evidence type="ECO:0000313" key="3">
    <source>
        <dbReference type="Proteomes" id="UP000656813"/>
    </source>
</evidence>
<dbReference type="InterPro" id="IPR007138">
    <property type="entry name" value="ABM_dom"/>
</dbReference>
<name>A0A8J2ZSN3_9BACL</name>
<sequence length="111" mass="13358">MFVMQAKFEIEKEHEERLERKAQNNKREIENAEGLLSYECWRRELKETVEYAFVSKWETQNHFKAWISREEHVNQHKAANAQRKEGIIDPVKMKKTLHSYEVLNEGLQIQA</sequence>
<organism evidence="2 3">
    <name type="scientific">Pullulanibacillus pueri</name>
    <dbReference type="NCBI Taxonomy" id="1437324"/>
    <lineage>
        <taxon>Bacteria</taxon>
        <taxon>Bacillati</taxon>
        <taxon>Bacillota</taxon>
        <taxon>Bacilli</taxon>
        <taxon>Bacillales</taxon>
        <taxon>Sporolactobacillaceae</taxon>
        <taxon>Pullulanibacillus</taxon>
    </lineage>
</organism>